<evidence type="ECO:0000259" key="1">
    <source>
        <dbReference type="Pfam" id="PF19010"/>
    </source>
</evidence>
<organism evidence="2 3">
    <name type="scientific">Clonorchis sinensis</name>
    <name type="common">Chinese liver fluke</name>
    <dbReference type="NCBI Taxonomy" id="79923"/>
    <lineage>
        <taxon>Eukaryota</taxon>
        <taxon>Metazoa</taxon>
        <taxon>Spiralia</taxon>
        <taxon>Lophotrochozoa</taxon>
        <taxon>Platyhelminthes</taxon>
        <taxon>Trematoda</taxon>
        <taxon>Digenea</taxon>
        <taxon>Opisthorchiida</taxon>
        <taxon>Opisthorchiata</taxon>
        <taxon>Opisthorchiidae</taxon>
        <taxon>Clonorchis</taxon>
    </lineage>
</organism>
<evidence type="ECO:0000313" key="2">
    <source>
        <dbReference type="EMBL" id="GAA56231.1"/>
    </source>
</evidence>
<evidence type="ECO:0000313" key="3">
    <source>
        <dbReference type="Proteomes" id="UP000008909"/>
    </source>
</evidence>
<name>G7YTF1_CLOSI</name>
<reference key="2">
    <citation type="submission" date="2011-10" db="EMBL/GenBank/DDBJ databases">
        <title>The genome and transcriptome sequence of Clonorchis sinensis provide insights into the carcinogenic liver fluke.</title>
        <authorList>
            <person name="Wang X."/>
            <person name="Huang Y."/>
            <person name="Chen W."/>
            <person name="Liu H."/>
            <person name="Guo L."/>
            <person name="Chen Y."/>
            <person name="Luo F."/>
            <person name="Zhou W."/>
            <person name="Sun J."/>
            <person name="Mao Q."/>
            <person name="Liang P."/>
            <person name="Zhou C."/>
            <person name="Tian Y."/>
            <person name="Men J."/>
            <person name="Lv X."/>
            <person name="Huang L."/>
            <person name="Zhou J."/>
            <person name="Hu Y."/>
            <person name="Li R."/>
            <person name="Zhang F."/>
            <person name="Lei H."/>
            <person name="Li X."/>
            <person name="Hu X."/>
            <person name="Liang C."/>
            <person name="Xu J."/>
            <person name="Wu Z."/>
            <person name="Yu X."/>
        </authorList>
    </citation>
    <scope>NUCLEOTIDE SEQUENCE</scope>
    <source>
        <strain>Henan</strain>
    </source>
</reference>
<proteinExistence type="predicted"/>
<dbReference type="AlphaFoldDB" id="G7YTF1"/>
<dbReference type="Pfam" id="PF19010">
    <property type="entry name" value="DUF5739"/>
    <property type="match status" value="1"/>
</dbReference>
<feature type="non-terminal residue" evidence="2">
    <location>
        <position position="1"/>
    </location>
</feature>
<accession>G7YTF1</accession>
<gene>
    <name evidence="2" type="ORF">CLF_110332</name>
</gene>
<keyword evidence="3" id="KW-1185">Reference proteome</keyword>
<feature type="domain" description="DUF5739" evidence="1">
    <location>
        <begin position="138"/>
        <end position="201"/>
    </location>
</feature>
<dbReference type="EMBL" id="DF144191">
    <property type="protein sequence ID" value="GAA56231.1"/>
    <property type="molecule type" value="Genomic_DNA"/>
</dbReference>
<protein>
    <recommendedName>
        <fullName evidence="1">DUF5739 domain-containing protein</fullName>
    </recommendedName>
</protein>
<sequence length="596" mass="68017">TYGVPRFQINLKDNYEEWICFVSRTSDVVLNDYSYTGMVPDATPPVNLLSAYELDLYERHLFPHSAITGVKSSFDAYQTYIKLNDQPKSGLRRKNLRQYLNLGSRRSAKVHKRTSNQDDTEQLRKQNQKVSAVQFSPVQTSDPVISVYRLFIRPAILEMKEGGIAARLRYILQLHKRITGYYRLIIEVRLSPEFPPIFVGGLNLMNLLKNGESVQTAESSVEAKNIRSNSFVGNEFIGTAAHFQNDRKKVLNRKRRPLTYECVLMKLSCTGQISFSFGVDDLPDGLCRQVYRFTSPQTYRLRRGYSVHQFPDVTAPNEVAEEPPEPNRQNCVVKMLIRIGKRLKEARDPQHHIVKIGSLRRDRLQLMTVNTRKFLHVPALQVEQQYDRAYRLQLDVSAYLASYNMALVLVFSERIGHDFWSTVDEISLGAYKMKLSRECLSCHYVAEMTLKKHQNYCPKRSGSEENNREETDSNYLLAARLTIPEHPRISVKSSSDVDLSITDSGLGTIVKTAGAQGQKTSSCFKRPRGWIRNRVVPLENIIVHPSNKQQECSDPKAAFSVNPTILSITELLFISDGTCLQYTNHNLNLGIVNSSH</sequence>
<dbReference type="InterPro" id="IPR043800">
    <property type="entry name" value="DUF5739"/>
</dbReference>
<reference evidence="2" key="1">
    <citation type="journal article" date="2011" name="Genome Biol.">
        <title>The draft genome of the carcinogenic human liver fluke Clonorchis sinensis.</title>
        <authorList>
            <person name="Wang X."/>
            <person name="Chen W."/>
            <person name="Huang Y."/>
            <person name="Sun J."/>
            <person name="Men J."/>
            <person name="Liu H."/>
            <person name="Luo F."/>
            <person name="Guo L."/>
            <person name="Lv X."/>
            <person name="Deng C."/>
            <person name="Zhou C."/>
            <person name="Fan Y."/>
            <person name="Li X."/>
            <person name="Huang L."/>
            <person name="Hu Y."/>
            <person name="Liang C."/>
            <person name="Hu X."/>
            <person name="Xu J."/>
            <person name="Yu X."/>
        </authorList>
    </citation>
    <scope>NUCLEOTIDE SEQUENCE [LARGE SCALE GENOMIC DNA]</scope>
    <source>
        <strain evidence="2">Henan</strain>
    </source>
</reference>
<dbReference type="Proteomes" id="UP000008909">
    <property type="component" value="Unassembled WGS sequence"/>
</dbReference>